<dbReference type="RefSeq" id="XP_003092138.1">
    <property type="nucleotide sequence ID" value="XM_003092090.1"/>
</dbReference>
<dbReference type="KEGG" id="crq:GCK72_013352"/>
<keyword evidence="2" id="KW-0732">Signal</keyword>
<evidence type="ECO:0000259" key="3">
    <source>
        <dbReference type="Pfam" id="PF03351"/>
    </source>
</evidence>
<keyword evidence="7" id="KW-1185">Reference proteome</keyword>
<feature type="region of interest" description="Disordered" evidence="1">
    <location>
        <begin position="149"/>
        <end position="169"/>
    </location>
</feature>
<dbReference type="AlphaFoldDB" id="E3NHJ0"/>
<evidence type="ECO:0000256" key="2">
    <source>
        <dbReference type="SAM" id="SignalP"/>
    </source>
</evidence>
<evidence type="ECO:0000313" key="8">
    <source>
        <dbReference type="Proteomes" id="UP000483820"/>
    </source>
</evidence>
<dbReference type="OrthoDB" id="5773714at2759"/>
<sequence length="169" mass="19046">MMSKMVALLFALYFACVSAKTCKYDSSGFQSHWRFANNSIMLQFMNTDIKNNHWTGIGFGDDKNNLVGVFFMVSNNQVAVRTGATTEHGPPTFSQNGTNSAPIQTQSLLYFPEDKTMSAVVQIPVQFQGRNLQSCQKWRWIKSGKIENGQLTRNDKSPKDKKVCPMECN</sequence>
<organism evidence="7">
    <name type="scientific">Caenorhabditis remanei</name>
    <name type="common">Caenorhabditis vulgaris</name>
    <dbReference type="NCBI Taxonomy" id="31234"/>
    <lineage>
        <taxon>Eukaryota</taxon>
        <taxon>Metazoa</taxon>
        <taxon>Ecdysozoa</taxon>
        <taxon>Nematoda</taxon>
        <taxon>Chromadorea</taxon>
        <taxon>Rhabditida</taxon>
        <taxon>Rhabditina</taxon>
        <taxon>Rhabditomorpha</taxon>
        <taxon>Rhabditoidea</taxon>
        <taxon>Rhabditidae</taxon>
        <taxon>Peloderinae</taxon>
        <taxon>Caenorhabditis</taxon>
    </lineage>
</organism>
<evidence type="ECO:0000313" key="5">
    <source>
        <dbReference type="EMBL" id="EFO98063.1"/>
    </source>
</evidence>
<protein>
    <recommendedName>
        <fullName evidence="3">DOMON domain-containing protein</fullName>
    </recommendedName>
</protein>
<dbReference type="Pfam" id="PF03351">
    <property type="entry name" value="DOMON"/>
    <property type="match status" value="1"/>
</dbReference>
<dbReference type="PANTHER" id="PTHR36516:SF3">
    <property type="entry name" value="DOMON DOMAIN-CONTAINING PROTEIN Y73F4A.2"/>
    <property type="match status" value="1"/>
</dbReference>
<feature type="domain" description="DOMON" evidence="3">
    <location>
        <begin position="27"/>
        <end position="141"/>
    </location>
</feature>
<dbReference type="EMBL" id="DS269723">
    <property type="protein sequence ID" value="EFO87549.1"/>
    <property type="molecule type" value="Genomic_DNA"/>
</dbReference>
<dbReference type="FunCoup" id="E3NHJ0">
    <property type="interactions" value="441"/>
</dbReference>
<reference evidence="5" key="1">
    <citation type="submission" date="2007-07" db="EMBL/GenBank/DDBJ databases">
        <title>PCAP assembly of the Caenorhabditis remanei genome.</title>
        <authorList>
            <consortium name="The Caenorhabditis remanei Sequencing Consortium"/>
            <person name="Wilson R.K."/>
        </authorList>
    </citation>
    <scope>NUCLEOTIDE SEQUENCE [LARGE SCALE GENOMIC DNA]</scope>
    <source>
        <strain evidence="5">PB4641</strain>
    </source>
</reference>
<dbReference type="eggNOG" id="ENOG502TGCS">
    <property type="taxonomic scope" value="Eukaryota"/>
</dbReference>
<evidence type="ECO:0000313" key="6">
    <source>
        <dbReference type="EMBL" id="KAF1756898.1"/>
    </source>
</evidence>
<dbReference type="InterPro" id="IPR005018">
    <property type="entry name" value="DOMON_domain"/>
</dbReference>
<dbReference type="OMA" id="KVCPMEC"/>
<dbReference type="PANTHER" id="PTHR36516">
    <property type="entry name" value="PROTEIN CBG04168-RELATED"/>
    <property type="match status" value="1"/>
</dbReference>
<dbReference type="Proteomes" id="UP000008281">
    <property type="component" value="Unassembled WGS sequence"/>
</dbReference>
<dbReference type="EMBL" id="WUAV01000004">
    <property type="protein sequence ID" value="KAF1756898.1"/>
    <property type="molecule type" value="Genomic_DNA"/>
</dbReference>
<evidence type="ECO:0000256" key="1">
    <source>
        <dbReference type="SAM" id="MobiDB-lite"/>
    </source>
</evidence>
<reference evidence="6 8" key="2">
    <citation type="submission" date="2019-12" db="EMBL/GenBank/DDBJ databases">
        <title>Chromosome-level assembly of the Caenorhabditis remanei genome.</title>
        <authorList>
            <person name="Teterina A.A."/>
            <person name="Willis J.H."/>
            <person name="Phillips P.C."/>
        </authorList>
    </citation>
    <scope>NUCLEOTIDE SEQUENCE [LARGE SCALE GENOMIC DNA]</scope>
    <source>
        <strain evidence="6 8">PX506</strain>
        <tissue evidence="6">Whole organism</tissue>
    </source>
</reference>
<proteinExistence type="predicted"/>
<dbReference type="Proteomes" id="UP000483820">
    <property type="component" value="Chromosome IV"/>
</dbReference>
<feature type="chain" id="PRO_5015090188" description="DOMON domain-containing protein" evidence="2">
    <location>
        <begin position="20"/>
        <end position="169"/>
    </location>
</feature>
<feature type="signal peptide" evidence="2">
    <location>
        <begin position="1"/>
        <end position="19"/>
    </location>
</feature>
<evidence type="ECO:0000313" key="7">
    <source>
        <dbReference type="Proteomes" id="UP000008281"/>
    </source>
</evidence>
<evidence type="ECO:0000313" key="4">
    <source>
        <dbReference type="EMBL" id="EFO87549.1"/>
    </source>
</evidence>
<dbReference type="GeneID" id="9798620"/>
<dbReference type="HOGENOM" id="CLU_1628544_0_0_1"/>
<gene>
    <name evidence="5" type="ORF">CRE_18268</name>
    <name evidence="4" type="ORF">CRE_23250</name>
    <name evidence="6" type="ORF">GCK72_013352</name>
</gene>
<accession>E3NHJ0</accession>
<name>E3NHJ0_CAERE</name>
<dbReference type="STRING" id="31234.E3NHJ0"/>
<dbReference type="CTD" id="9798620"/>
<feature type="compositionally biased region" description="Basic and acidic residues" evidence="1">
    <location>
        <begin position="153"/>
        <end position="169"/>
    </location>
</feature>
<dbReference type="EMBL" id="DS268677">
    <property type="protein sequence ID" value="EFO98063.1"/>
    <property type="molecule type" value="Genomic_DNA"/>
</dbReference>